<protein>
    <recommendedName>
        <fullName evidence="3">Entero membrane protein</fullName>
    </recommendedName>
</protein>
<gene>
    <name evidence="1" type="ordered locus">YpsIP31758_2490</name>
</gene>
<name>A0A0U1R2X9_YERP3</name>
<evidence type="ECO:0000313" key="2">
    <source>
        <dbReference type="Proteomes" id="UP000002412"/>
    </source>
</evidence>
<dbReference type="EMBL" id="CP000720">
    <property type="protein sequence ID" value="ABS49661.1"/>
    <property type="molecule type" value="Genomic_DNA"/>
</dbReference>
<dbReference type="RefSeq" id="WP_012105345.1">
    <property type="nucleotide sequence ID" value="NC_009708.1"/>
</dbReference>
<dbReference type="InterPro" id="IPR010351">
    <property type="entry name" value="DUF943"/>
</dbReference>
<accession>A0A0U1R2X9</accession>
<dbReference type="KEGG" id="ypi:YpsIP31758_2490"/>
<organism evidence="1 2">
    <name type="scientific">Yersinia pseudotuberculosis serotype O:1b (strain IP 31758)</name>
    <dbReference type="NCBI Taxonomy" id="349747"/>
    <lineage>
        <taxon>Bacteria</taxon>
        <taxon>Pseudomonadati</taxon>
        <taxon>Pseudomonadota</taxon>
        <taxon>Gammaproteobacteria</taxon>
        <taxon>Enterobacterales</taxon>
        <taxon>Yersiniaceae</taxon>
        <taxon>Yersinia</taxon>
    </lineage>
</organism>
<dbReference type="Proteomes" id="UP000002412">
    <property type="component" value="Chromosome"/>
</dbReference>
<dbReference type="Pfam" id="PF06092">
    <property type="entry name" value="DUF943"/>
    <property type="match status" value="1"/>
</dbReference>
<dbReference type="HOGENOM" id="CLU_131530_1_0_6"/>
<evidence type="ECO:0008006" key="3">
    <source>
        <dbReference type="Google" id="ProtNLM"/>
    </source>
</evidence>
<proteinExistence type="predicted"/>
<reference evidence="1 2" key="1">
    <citation type="journal article" date="2007" name="PLoS Genet.">
        <title>The complete genome sequence of Yersinia pseudotuberculosis IP31758, the causative agent of Far East scarlet-like fever.</title>
        <authorList>
            <person name="Eppinger M."/>
            <person name="Rosovitz M.J."/>
            <person name="Fricke W.F."/>
            <person name="Rasko D.A."/>
            <person name="Kokorina G."/>
            <person name="Fayolle C."/>
            <person name="Lindler L.E."/>
            <person name="Carniel E."/>
            <person name="Ravel J."/>
        </authorList>
    </citation>
    <scope>NUCLEOTIDE SEQUENCE [LARGE SCALE GENOMIC DNA]</scope>
    <source>
        <strain evidence="1 2">IP 31758</strain>
    </source>
</reference>
<evidence type="ECO:0000313" key="1">
    <source>
        <dbReference type="EMBL" id="ABS49661.1"/>
    </source>
</evidence>
<dbReference type="AlphaFoldDB" id="A0A0U1R2X9"/>
<sequence>MKFAWKILLVFFVAGILLSGWWLSQSTQIVDTHKSENWSYVLVKNFPITDQGKISWWEDNKSILINKYNIPNPNDKGNFTIVVWDIGKGYREIPDTDQGSDLFCFEDMKIKANCIEKKLVFKISHFDNDKTRFDSGNNSYLQSGAGSEIKQQ</sequence>